<feature type="transmembrane region" description="Helical" evidence="1">
    <location>
        <begin position="26"/>
        <end position="44"/>
    </location>
</feature>
<keyword evidence="1" id="KW-0812">Transmembrane</keyword>
<dbReference type="OrthoDB" id="3061561at2759"/>
<dbReference type="EMBL" id="KL660415">
    <property type="protein sequence ID" value="KFA66677.1"/>
    <property type="molecule type" value="Genomic_DNA"/>
</dbReference>
<dbReference type="AlphaFoldDB" id="A0A084QRU2"/>
<name>A0A084QRU2_STAC4</name>
<dbReference type="PANTHER" id="PTHR35043:SF8">
    <property type="entry name" value="DUF4220 DOMAIN-CONTAINING PROTEIN"/>
    <property type="match status" value="1"/>
</dbReference>
<keyword evidence="3" id="KW-1185">Reference proteome</keyword>
<dbReference type="PANTHER" id="PTHR35043">
    <property type="entry name" value="TRANSCRIPTION FACTOR DOMAIN-CONTAINING PROTEIN"/>
    <property type="match status" value="1"/>
</dbReference>
<proteinExistence type="predicted"/>
<sequence>MSAADDESATVQGWVVARSDRGTSNILYGCLIILFSAVWTLLPLNLPAKGDSTLTVCMRRLRWGMVSIIAPDFLTLIAAAQWHSTKQNLRRIKELSRSENWTMSHVFYANAGGMLLPHFEVQNQSHKATGYLLETPDTDRFPVNTRSIHHLVSRGFVELPSTPQEEIQDKSNSDALGKGLTLLQCVWFVMQSVARAIEHLPLAPIELFTLAFIMSTAMTYYFWWQKPQHVGTATLLRCDVPVSSILMDAGLEPDAAFENTPFDFIEKQEERYSRRGTFANFDLERGYPASFYSRLEPRDYATISEKPEHHTTVTGATSFFTSAKSLPKSQVSHASQGIAIASHSGPLRRIPDDAIMPAGLPLKMIGVLLIPSISHSLIHLLGWNL</sequence>
<evidence type="ECO:0000313" key="2">
    <source>
        <dbReference type="EMBL" id="KFA66677.1"/>
    </source>
</evidence>
<dbReference type="OMA" id="FWWQKPQ"/>
<protein>
    <submittedName>
        <fullName evidence="2">Uncharacterized protein</fullName>
    </submittedName>
</protein>
<keyword evidence="1" id="KW-1133">Transmembrane helix</keyword>
<feature type="transmembrane region" description="Helical" evidence="1">
    <location>
        <begin position="205"/>
        <end position="224"/>
    </location>
</feature>
<organism evidence="2 3">
    <name type="scientific">Stachybotrys chlorohalonatus (strain IBT 40285)</name>
    <dbReference type="NCBI Taxonomy" id="1283841"/>
    <lineage>
        <taxon>Eukaryota</taxon>
        <taxon>Fungi</taxon>
        <taxon>Dikarya</taxon>
        <taxon>Ascomycota</taxon>
        <taxon>Pezizomycotina</taxon>
        <taxon>Sordariomycetes</taxon>
        <taxon>Hypocreomycetidae</taxon>
        <taxon>Hypocreales</taxon>
        <taxon>Stachybotryaceae</taxon>
        <taxon>Stachybotrys</taxon>
    </lineage>
</organism>
<keyword evidence="1" id="KW-0472">Membrane</keyword>
<dbReference type="STRING" id="1283841.A0A084QRU2"/>
<dbReference type="InParanoid" id="A0A084QRU2"/>
<evidence type="ECO:0000313" key="3">
    <source>
        <dbReference type="Proteomes" id="UP000028524"/>
    </source>
</evidence>
<dbReference type="Proteomes" id="UP000028524">
    <property type="component" value="Unassembled WGS sequence"/>
</dbReference>
<accession>A0A084QRU2</accession>
<gene>
    <name evidence="2" type="ORF">S40285_09197</name>
</gene>
<dbReference type="HOGENOM" id="CLU_022883_1_0_1"/>
<reference evidence="2 3" key="1">
    <citation type="journal article" date="2014" name="BMC Genomics">
        <title>Comparative genome sequencing reveals chemotype-specific gene clusters in the toxigenic black mold Stachybotrys.</title>
        <authorList>
            <person name="Semeiks J."/>
            <person name="Borek D."/>
            <person name="Otwinowski Z."/>
            <person name="Grishin N.V."/>
        </authorList>
    </citation>
    <scope>NUCLEOTIDE SEQUENCE [LARGE SCALE GENOMIC DNA]</scope>
    <source>
        <strain evidence="2 3">IBT 40285</strain>
    </source>
</reference>
<evidence type="ECO:0000256" key="1">
    <source>
        <dbReference type="SAM" id="Phobius"/>
    </source>
</evidence>
<feature type="transmembrane region" description="Helical" evidence="1">
    <location>
        <begin position="64"/>
        <end position="83"/>
    </location>
</feature>